<dbReference type="SUPFAM" id="SSF53067">
    <property type="entry name" value="Actin-like ATPase domain"/>
    <property type="match status" value="1"/>
</dbReference>
<sequence length="414" mass="44229">MPRPAHPASAPLPARGSNQVGVRQYNERVVLQAIRQHGALPKAELARLTHLSAQAVSLIIDRLLAEDLVTKQAPVRGGRVGQPSVPIALNPDGAFAVGIKVGRRSMDALLVDFTGAVRMRHSTPYAWPDPQQLFADVGRDVQRLQAHLSTLGPGLAERLQGVGVAAPFFLGGWQTLLGMPEAQARQWQHLDMAACMQDTTDLPVHFVKDTSAACVAELVAGVGRSVRSFLYVFVDTFIGGGLVLDSRLHAGRHGNGGAVGSLPLHIQPDSAHTTGVPPQLLSVASLQNLEQAFEQAGLDPTAAYDDRALLADWAPHSQAWLAQTARGIAMAANVTASLLDIDGVIVDGSFSRSLHSLLTQQVQQALNQYHWEGIYRPDIIAGTIGSDARALGGALMPLYANFAPDREVFLKLEA</sequence>
<reference evidence="3 4" key="1">
    <citation type="submission" date="2019-02" db="EMBL/GenBank/DDBJ databases">
        <title>Aquabacterium sp. strain KMB7.</title>
        <authorList>
            <person name="Chen W.-M."/>
        </authorList>
    </citation>
    <scope>NUCLEOTIDE SEQUENCE [LARGE SCALE GENOMIC DNA]</scope>
    <source>
        <strain evidence="3 4">KMB7</strain>
    </source>
</reference>
<dbReference type="Pfam" id="PF00480">
    <property type="entry name" value="ROK"/>
    <property type="match status" value="1"/>
</dbReference>
<dbReference type="InterPro" id="IPR043129">
    <property type="entry name" value="ATPase_NBD"/>
</dbReference>
<evidence type="ECO:0000313" key="3">
    <source>
        <dbReference type="EMBL" id="TBO30391.1"/>
    </source>
</evidence>
<dbReference type="RefSeq" id="WP_130968382.1">
    <property type="nucleotide sequence ID" value="NZ_SIXI01000004.1"/>
</dbReference>
<evidence type="ECO:0000313" key="4">
    <source>
        <dbReference type="Proteomes" id="UP000292120"/>
    </source>
</evidence>
<dbReference type="CDD" id="cd23763">
    <property type="entry name" value="ASKHA_ATPase_ROK"/>
    <property type="match status" value="1"/>
</dbReference>
<dbReference type="PANTHER" id="PTHR18964">
    <property type="entry name" value="ROK (REPRESSOR, ORF, KINASE) FAMILY"/>
    <property type="match status" value="1"/>
</dbReference>
<accession>A0A4Q9H4F3</accession>
<dbReference type="EMBL" id="SIXI01000004">
    <property type="protein sequence ID" value="TBO30391.1"/>
    <property type="molecule type" value="Genomic_DNA"/>
</dbReference>
<dbReference type="AlphaFoldDB" id="A0A4Q9H4F3"/>
<protein>
    <submittedName>
        <fullName evidence="3">ROK family transcriptional regulator</fullName>
    </submittedName>
</protein>
<proteinExistence type="inferred from homology"/>
<dbReference type="InterPro" id="IPR000600">
    <property type="entry name" value="ROK"/>
</dbReference>
<dbReference type="GO" id="GO:0003700">
    <property type="term" value="F:DNA-binding transcription factor activity"/>
    <property type="evidence" value="ECO:0007669"/>
    <property type="project" value="InterPro"/>
</dbReference>
<dbReference type="Proteomes" id="UP000292120">
    <property type="component" value="Unassembled WGS sequence"/>
</dbReference>
<dbReference type="Gene3D" id="3.30.420.40">
    <property type="match status" value="2"/>
</dbReference>
<evidence type="ECO:0000256" key="1">
    <source>
        <dbReference type="ARBA" id="ARBA00006479"/>
    </source>
</evidence>
<feature type="domain" description="HTH marR-type" evidence="2">
    <location>
        <begin position="30"/>
        <end position="79"/>
    </location>
</feature>
<dbReference type="SUPFAM" id="SSF46785">
    <property type="entry name" value="Winged helix' DNA-binding domain"/>
    <property type="match status" value="1"/>
</dbReference>
<name>A0A4Q9H4F3_9BURK</name>
<keyword evidence="4" id="KW-1185">Reference proteome</keyword>
<organism evidence="3 4">
    <name type="scientific">Aquabacterium lacunae</name>
    <dbReference type="NCBI Taxonomy" id="2528630"/>
    <lineage>
        <taxon>Bacteria</taxon>
        <taxon>Pseudomonadati</taxon>
        <taxon>Pseudomonadota</taxon>
        <taxon>Betaproteobacteria</taxon>
        <taxon>Burkholderiales</taxon>
        <taxon>Aquabacterium</taxon>
    </lineage>
</organism>
<dbReference type="OrthoDB" id="8595273at2"/>
<dbReference type="InterPro" id="IPR036388">
    <property type="entry name" value="WH-like_DNA-bd_sf"/>
</dbReference>
<evidence type="ECO:0000259" key="2">
    <source>
        <dbReference type="Pfam" id="PF12802"/>
    </source>
</evidence>
<gene>
    <name evidence="3" type="ORF">EYS42_11935</name>
</gene>
<dbReference type="Pfam" id="PF12802">
    <property type="entry name" value="MarR_2"/>
    <property type="match status" value="1"/>
</dbReference>
<comment type="similarity">
    <text evidence="1">Belongs to the ROK (NagC/XylR) family.</text>
</comment>
<dbReference type="Gene3D" id="1.10.10.10">
    <property type="entry name" value="Winged helix-like DNA-binding domain superfamily/Winged helix DNA-binding domain"/>
    <property type="match status" value="1"/>
</dbReference>
<dbReference type="InterPro" id="IPR036390">
    <property type="entry name" value="WH_DNA-bd_sf"/>
</dbReference>
<dbReference type="PANTHER" id="PTHR18964:SF149">
    <property type="entry name" value="BIFUNCTIONAL UDP-N-ACETYLGLUCOSAMINE 2-EPIMERASE_N-ACETYLMANNOSAMINE KINASE"/>
    <property type="match status" value="1"/>
</dbReference>
<dbReference type="InterPro" id="IPR000835">
    <property type="entry name" value="HTH_MarR-typ"/>
</dbReference>
<comment type="caution">
    <text evidence="3">The sequence shown here is derived from an EMBL/GenBank/DDBJ whole genome shotgun (WGS) entry which is preliminary data.</text>
</comment>